<dbReference type="Gene3D" id="3.40.50.150">
    <property type="entry name" value="Vaccinia Virus protein VP39"/>
    <property type="match status" value="1"/>
</dbReference>
<dbReference type="GO" id="GO:0008757">
    <property type="term" value="F:S-adenosylmethionine-dependent methyltransferase activity"/>
    <property type="evidence" value="ECO:0007669"/>
    <property type="project" value="InterPro"/>
</dbReference>
<name>D6PDA3_9BACT</name>
<dbReference type="Pfam" id="PF13489">
    <property type="entry name" value="Methyltransf_23"/>
    <property type="match status" value="1"/>
</dbReference>
<evidence type="ECO:0000313" key="1">
    <source>
        <dbReference type="EMBL" id="ADD93704.1"/>
    </source>
</evidence>
<protein>
    <submittedName>
        <fullName evidence="1">Uncharacterized protein</fullName>
    </submittedName>
</protein>
<dbReference type="AlphaFoldDB" id="D6PDA3"/>
<dbReference type="EMBL" id="GU942993">
    <property type="protein sequence ID" value="ADD93704.1"/>
    <property type="molecule type" value="Genomic_DNA"/>
</dbReference>
<sequence length="142" mass="16535">MFQSIDSKIAEIYNQRFLKLGPSPEASMWFSKKRQFTRFDIIFNEIKLLNKNNKGSIIDIGCGYGAFFEFLSERGTDDIWSYYGYDVSNEVIKFVKKSILRELRFILGLLLLLQQSLLLCLEHITSFRRKTIILGGFISTDL</sequence>
<dbReference type="CDD" id="cd02440">
    <property type="entry name" value="AdoMet_MTases"/>
    <property type="match status" value="1"/>
</dbReference>
<proteinExistence type="predicted"/>
<organism evidence="1">
    <name type="scientific">uncultured marine bacterium MedDCM-OCT-S04-C749</name>
    <dbReference type="NCBI Taxonomy" id="743061"/>
    <lineage>
        <taxon>Bacteria</taxon>
        <taxon>environmental samples</taxon>
    </lineage>
</organism>
<reference evidence="1" key="1">
    <citation type="journal article" date="2010" name="ISME J.">
        <title>Metagenome of the Mediterranean deep chlorophyll maximum studied by direct and fosmid library 454 pyrosequencing.</title>
        <authorList>
            <person name="Ghai R."/>
            <person name="Martin-Cuadrado A.B."/>
            <person name="Molto A.G."/>
            <person name="Heredia I.G."/>
            <person name="Cabrera R."/>
            <person name="Martin J."/>
            <person name="Verdu M."/>
            <person name="Deschamps P."/>
            <person name="Moreira D."/>
            <person name="Lopez-Garcia P."/>
            <person name="Mira A."/>
            <person name="Rodriguez-Valera F."/>
        </authorList>
    </citation>
    <scope>NUCLEOTIDE SEQUENCE</scope>
</reference>
<dbReference type="InterPro" id="IPR029063">
    <property type="entry name" value="SAM-dependent_MTases_sf"/>
</dbReference>
<dbReference type="SUPFAM" id="SSF53335">
    <property type="entry name" value="S-adenosyl-L-methionine-dependent methyltransferases"/>
    <property type="match status" value="1"/>
</dbReference>
<accession>D6PDA3</accession>